<gene>
    <name evidence="4" type="ORF">Lade_2014</name>
    <name evidence="5" type="ORF">NCTC12735_00111</name>
</gene>
<dbReference type="AlphaFoldDB" id="A0A0W0R0T9"/>
<dbReference type="RefSeq" id="WP_058463070.1">
    <property type="nucleotide sequence ID" value="NZ_CAAAHS010000001.1"/>
</dbReference>
<name>A0A0W0R0T9_9GAMM</name>
<dbReference type="OrthoDB" id="5652366at2"/>
<evidence type="ECO:0000256" key="1">
    <source>
        <dbReference type="ARBA" id="ARBA00022729"/>
    </source>
</evidence>
<evidence type="ECO:0000313" key="6">
    <source>
        <dbReference type="Proteomes" id="UP000054859"/>
    </source>
</evidence>
<dbReference type="InterPro" id="IPR011250">
    <property type="entry name" value="OMP/PagP_B-barrel"/>
</dbReference>
<dbReference type="KEGG" id="ladl:NCTC12735_00111"/>
<evidence type="ECO:0000313" key="4">
    <source>
        <dbReference type="EMBL" id="KTC64720.1"/>
    </source>
</evidence>
<dbReference type="PATRIC" id="fig|45056.6.peg.2077"/>
<evidence type="ECO:0000256" key="2">
    <source>
        <dbReference type="SAM" id="SignalP"/>
    </source>
</evidence>
<dbReference type="EMBL" id="LNKA01000019">
    <property type="protein sequence ID" value="KTC64720.1"/>
    <property type="molecule type" value="Genomic_DNA"/>
</dbReference>
<feature type="domain" description="Outer membrane protein beta-barrel" evidence="3">
    <location>
        <begin position="81"/>
        <end position="245"/>
    </location>
</feature>
<evidence type="ECO:0000259" key="3">
    <source>
        <dbReference type="Pfam" id="PF13505"/>
    </source>
</evidence>
<dbReference type="Proteomes" id="UP000054859">
    <property type="component" value="Unassembled WGS sequence"/>
</dbReference>
<dbReference type="SUPFAM" id="SSF56925">
    <property type="entry name" value="OMPA-like"/>
    <property type="match status" value="1"/>
</dbReference>
<protein>
    <submittedName>
        <fullName evidence="5">Opacity protein and related surface antigens</fullName>
    </submittedName>
</protein>
<dbReference type="Proteomes" id="UP000281170">
    <property type="component" value="Plasmid 7"/>
</dbReference>
<reference evidence="4 6" key="1">
    <citation type="submission" date="2015-11" db="EMBL/GenBank/DDBJ databases">
        <title>Identification of large and diverse effector repertoires of 38 Legionella species.</title>
        <authorList>
            <person name="Burstein D."/>
            <person name="Amaro F."/>
            <person name="Zusman T."/>
            <person name="Lifshitz Z."/>
            <person name="Cohen O."/>
            <person name="Gilbert J.A."/>
            <person name="Pupko T."/>
            <person name="Shuman H.A."/>
            <person name="Segal G."/>
        </authorList>
    </citation>
    <scope>NUCLEOTIDE SEQUENCE [LARGE SCALE GENOMIC DNA]</scope>
    <source>
        <strain evidence="4 6">1762-AUS-E</strain>
    </source>
</reference>
<dbReference type="EMBL" id="LR134416">
    <property type="protein sequence ID" value="VEH82853.1"/>
    <property type="molecule type" value="Genomic_DNA"/>
</dbReference>
<feature type="chain" id="PRO_5033245151" evidence="2">
    <location>
        <begin position="21"/>
        <end position="245"/>
    </location>
</feature>
<evidence type="ECO:0000313" key="5">
    <source>
        <dbReference type="EMBL" id="VEH82853.1"/>
    </source>
</evidence>
<sequence length="245" mass="27410">MKRQFILFFLLFFFSHFTYSNTPENITSDKRFVLGLDLGLTAKEQLVKSTRFPLGYSTFIYTPSKNNPARYGVSLGRIFKLNSSNNLVIGLGYHQFNSFNVSGTLQQGISPPFFNANYQYTVQLSQLLAEAKVQHQWSPRWYPYLTAGVGGGFNKARQFSTTVPSYLTVTPAFSHHTDSSLSYMLGAGIDTVLLPNVTFGLGYVFSDLGHVGLDSGSILGGTVPNYLSQSHFYTNTFLAQLSWYF</sequence>
<keyword evidence="5" id="KW-0614">Plasmid</keyword>
<reference evidence="5 7" key="2">
    <citation type="submission" date="2018-12" db="EMBL/GenBank/DDBJ databases">
        <authorList>
            <consortium name="Pathogen Informatics"/>
        </authorList>
    </citation>
    <scope>NUCLEOTIDE SEQUENCE [LARGE SCALE GENOMIC DNA]</scope>
    <source>
        <strain evidence="5 7">NCTC12735</strain>
        <plasmid evidence="7">7</plasmid>
    </source>
</reference>
<keyword evidence="1 2" id="KW-0732">Signal</keyword>
<geneLocation type="plasmid" evidence="5 7">
    <name>7</name>
</geneLocation>
<keyword evidence="6" id="KW-1185">Reference proteome</keyword>
<evidence type="ECO:0000313" key="7">
    <source>
        <dbReference type="Proteomes" id="UP000281170"/>
    </source>
</evidence>
<feature type="signal peptide" evidence="2">
    <location>
        <begin position="1"/>
        <end position="20"/>
    </location>
</feature>
<dbReference type="Gene3D" id="2.40.160.20">
    <property type="match status" value="1"/>
</dbReference>
<dbReference type="STRING" id="45056.Lade_2014"/>
<organism evidence="4 6">
    <name type="scientific">Legionella adelaidensis</name>
    <dbReference type="NCBI Taxonomy" id="45056"/>
    <lineage>
        <taxon>Bacteria</taxon>
        <taxon>Pseudomonadati</taxon>
        <taxon>Pseudomonadota</taxon>
        <taxon>Gammaproteobacteria</taxon>
        <taxon>Legionellales</taxon>
        <taxon>Legionellaceae</taxon>
        <taxon>Legionella</taxon>
    </lineage>
</organism>
<accession>A0A0W0R0T9</accession>
<dbReference type="Pfam" id="PF13505">
    <property type="entry name" value="OMP_b-brl"/>
    <property type="match status" value="1"/>
</dbReference>
<dbReference type="InterPro" id="IPR027385">
    <property type="entry name" value="Beta-barrel_OMP"/>
</dbReference>
<proteinExistence type="predicted"/>